<dbReference type="InterPro" id="IPR011992">
    <property type="entry name" value="EF-hand-dom_pair"/>
</dbReference>
<evidence type="ECO:0008006" key="4">
    <source>
        <dbReference type="Google" id="ProtNLM"/>
    </source>
</evidence>
<accession>A0A504YDG1</accession>
<dbReference type="AlphaFoldDB" id="A0A504YDG1"/>
<protein>
    <recommendedName>
        <fullName evidence="4">EF-hand domain-containing protein</fullName>
    </recommendedName>
</protein>
<evidence type="ECO:0000313" key="3">
    <source>
        <dbReference type="Proteomes" id="UP000316759"/>
    </source>
</evidence>
<dbReference type="Proteomes" id="UP000316759">
    <property type="component" value="Unassembled WGS sequence"/>
</dbReference>
<gene>
    <name evidence="2" type="ORF">FGIG_10034</name>
</gene>
<dbReference type="InterPro" id="IPR018247">
    <property type="entry name" value="EF_Hand_1_Ca_BS"/>
</dbReference>
<evidence type="ECO:0000313" key="2">
    <source>
        <dbReference type="EMBL" id="TPP58536.1"/>
    </source>
</evidence>
<comment type="caution">
    <text evidence="2">The sequence shown here is derived from an EMBL/GenBank/DDBJ whole genome shotgun (WGS) entry which is preliminary data.</text>
</comment>
<keyword evidence="3" id="KW-1185">Reference proteome</keyword>
<organism evidence="2 3">
    <name type="scientific">Fasciola gigantica</name>
    <name type="common">Giant liver fluke</name>
    <dbReference type="NCBI Taxonomy" id="46835"/>
    <lineage>
        <taxon>Eukaryota</taxon>
        <taxon>Metazoa</taxon>
        <taxon>Spiralia</taxon>
        <taxon>Lophotrochozoa</taxon>
        <taxon>Platyhelminthes</taxon>
        <taxon>Trematoda</taxon>
        <taxon>Digenea</taxon>
        <taxon>Plagiorchiida</taxon>
        <taxon>Echinostomata</taxon>
        <taxon>Echinostomatoidea</taxon>
        <taxon>Fasciolidae</taxon>
        <taxon>Fasciola</taxon>
    </lineage>
</organism>
<reference evidence="2 3" key="1">
    <citation type="submission" date="2019-04" db="EMBL/GenBank/DDBJ databases">
        <title>Annotation for the trematode Fasciola gigantica.</title>
        <authorList>
            <person name="Choi Y.-J."/>
        </authorList>
    </citation>
    <scope>NUCLEOTIDE SEQUENCE [LARGE SCALE GENOMIC DNA]</scope>
    <source>
        <strain evidence="2">Uganda_cow_1</strain>
    </source>
</reference>
<name>A0A504YDG1_FASGI</name>
<keyword evidence="1" id="KW-0106">Calcium</keyword>
<proteinExistence type="predicted"/>
<dbReference type="EMBL" id="SUNJ01011912">
    <property type="protein sequence ID" value="TPP58536.1"/>
    <property type="molecule type" value="Genomic_DNA"/>
</dbReference>
<dbReference type="PROSITE" id="PS00018">
    <property type="entry name" value="EF_HAND_1"/>
    <property type="match status" value="1"/>
</dbReference>
<dbReference type="SUPFAM" id="SSF47473">
    <property type="entry name" value="EF-hand"/>
    <property type="match status" value="1"/>
</dbReference>
<sequence length="78" mass="9170">MDSSPGPDNTPTLTPEKRREFAKEFLEYSDLNKDGVLTVDELMQEKNYTAEYRSLIEALFKRFDAEISDRTMDSWTER</sequence>
<evidence type="ECO:0000256" key="1">
    <source>
        <dbReference type="ARBA" id="ARBA00022837"/>
    </source>
</evidence>